<dbReference type="Proteomes" id="UP001330812">
    <property type="component" value="Chromosome"/>
</dbReference>
<feature type="region of interest" description="Disordered" evidence="1">
    <location>
        <begin position="1"/>
        <end position="75"/>
    </location>
</feature>
<proteinExistence type="predicted"/>
<evidence type="ECO:0000313" key="3">
    <source>
        <dbReference type="Proteomes" id="UP001330812"/>
    </source>
</evidence>
<protein>
    <submittedName>
        <fullName evidence="2">Uncharacterized protein</fullName>
    </submittedName>
</protein>
<accession>A0ABZ1I590</accession>
<sequence>MREVPLGLSQPNQGQPPAQPADDTPTPPRGIPRVRGWFDQHPDNPTTPPATTDTPDDGEFGPTGDPTEIPFRWRK</sequence>
<gene>
    <name evidence="2" type="ORF">VSH64_43460</name>
</gene>
<evidence type="ECO:0000256" key="1">
    <source>
        <dbReference type="SAM" id="MobiDB-lite"/>
    </source>
</evidence>
<name>A0ABZ1I590_9PSEU</name>
<dbReference type="RefSeq" id="WP_326568547.1">
    <property type="nucleotide sequence ID" value="NZ_CP142149.1"/>
</dbReference>
<reference evidence="2 3" key="1">
    <citation type="journal article" date="2015" name="Int. J. Syst. Evol. Microbiol.">
        <title>Amycolatopsis rhabdoformis sp. nov., an actinomycete isolated from a tropical forest soil.</title>
        <authorList>
            <person name="Souza W.R."/>
            <person name="Silva R.E."/>
            <person name="Goodfellow M."/>
            <person name="Busarakam K."/>
            <person name="Figueiro F.S."/>
            <person name="Ferreira D."/>
            <person name="Rodrigues-Filho E."/>
            <person name="Moraes L.A.B."/>
            <person name="Zucchi T.D."/>
        </authorList>
    </citation>
    <scope>NUCLEOTIDE SEQUENCE [LARGE SCALE GENOMIC DNA]</scope>
    <source>
        <strain evidence="2 3">NCIMB 14900</strain>
    </source>
</reference>
<dbReference type="EMBL" id="CP142149">
    <property type="protein sequence ID" value="WSE29587.1"/>
    <property type="molecule type" value="Genomic_DNA"/>
</dbReference>
<organism evidence="2 3">
    <name type="scientific">Amycolatopsis rhabdoformis</name>
    <dbReference type="NCBI Taxonomy" id="1448059"/>
    <lineage>
        <taxon>Bacteria</taxon>
        <taxon>Bacillati</taxon>
        <taxon>Actinomycetota</taxon>
        <taxon>Actinomycetes</taxon>
        <taxon>Pseudonocardiales</taxon>
        <taxon>Pseudonocardiaceae</taxon>
        <taxon>Amycolatopsis</taxon>
    </lineage>
</organism>
<keyword evidence="3" id="KW-1185">Reference proteome</keyword>
<evidence type="ECO:0000313" key="2">
    <source>
        <dbReference type="EMBL" id="WSE29587.1"/>
    </source>
</evidence>